<gene>
    <name evidence="1" type="ORF">ACFO3U_10240</name>
</gene>
<proteinExistence type="predicted"/>
<evidence type="ECO:0000313" key="1">
    <source>
        <dbReference type="EMBL" id="MFC4740372.1"/>
    </source>
</evidence>
<comment type="caution">
    <text evidence="1">The sequence shown here is derived from an EMBL/GenBank/DDBJ whole genome shotgun (WGS) entry which is preliminary data.</text>
</comment>
<name>A0ABV9P485_9FLAO</name>
<evidence type="ECO:0000313" key="2">
    <source>
        <dbReference type="Proteomes" id="UP001595885"/>
    </source>
</evidence>
<dbReference type="PROSITE" id="PS51257">
    <property type="entry name" value="PROKAR_LIPOPROTEIN"/>
    <property type="match status" value="1"/>
</dbReference>
<protein>
    <submittedName>
        <fullName evidence="1">Uncharacterized protein</fullName>
    </submittedName>
</protein>
<dbReference type="Proteomes" id="UP001595885">
    <property type="component" value="Unassembled WGS sequence"/>
</dbReference>
<reference evidence="2" key="1">
    <citation type="journal article" date="2019" name="Int. J. Syst. Evol. Microbiol.">
        <title>The Global Catalogue of Microorganisms (GCM) 10K type strain sequencing project: providing services to taxonomists for standard genome sequencing and annotation.</title>
        <authorList>
            <consortium name="The Broad Institute Genomics Platform"/>
            <consortium name="The Broad Institute Genome Sequencing Center for Infectious Disease"/>
            <person name="Wu L."/>
            <person name="Ma J."/>
        </authorList>
    </citation>
    <scope>NUCLEOTIDE SEQUENCE [LARGE SCALE GENOMIC DNA]</scope>
    <source>
        <strain evidence="2">CCUG 50349</strain>
    </source>
</reference>
<dbReference type="EMBL" id="JBHSGW010000025">
    <property type="protein sequence ID" value="MFC4740372.1"/>
    <property type="molecule type" value="Genomic_DNA"/>
</dbReference>
<dbReference type="RefSeq" id="WP_379741609.1">
    <property type="nucleotide sequence ID" value="NZ_JBHSGW010000025.1"/>
</dbReference>
<sequence length="173" mass="19470">MRKLFLLLIVFFTFSSCDDGDITLESFNFSSQSIQKCPDDNKTFLYKINDNELLLLDISAEPYTYDSNFNEFPYSKSYPIDNSSVSIIYRLYNDTATSTTICSVIAPATPVVTNEWNATGGTLDVTTTQRFDTDGTTLLGYTHAIKLVNVNFSNGTNSFSFEEYFVGNYQTSI</sequence>
<accession>A0ABV9P485</accession>
<organism evidence="1 2">
    <name type="scientific">Flavobacterium ponti</name>
    <dbReference type="NCBI Taxonomy" id="665133"/>
    <lineage>
        <taxon>Bacteria</taxon>
        <taxon>Pseudomonadati</taxon>
        <taxon>Bacteroidota</taxon>
        <taxon>Flavobacteriia</taxon>
        <taxon>Flavobacteriales</taxon>
        <taxon>Flavobacteriaceae</taxon>
        <taxon>Flavobacterium</taxon>
    </lineage>
</organism>
<keyword evidence="2" id="KW-1185">Reference proteome</keyword>